<dbReference type="GO" id="GO:0000150">
    <property type="term" value="F:DNA strand exchange activity"/>
    <property type="evidence" value="ECO:0007669"/>
    <property type="project" value="InterPro"/>
</dbReference>
<gene>
    <name evidence="5" type="ORF">SAMN04489750_1219</name>
</gene>
<evidence type="ECO:0000259" key="4">
    <source>
        <dbReference type="Pfam" id="PF02796"/>
    </source>
</evidence>
<dbReference type="InterPro" id="IPR009057">
    <property type="entry name" value="Homeodomain-like_sf"/>
</dbReference>
<organism evidence="5 6">
    <name type="scientific">Branchiibius hedensis</name>
    <dbReference type="NCBI Taxonomy" id="672460"/>
    <lineage>
        <taxon>Bacteria</taxon>
        <taxon>Bacillati</taxon>
        <taxon>Actinomycetota</taxon>
        <taxon>Actinomycetes</taxon>
        <taxon>Micrococcales</taxon>
        <taxon>Dermacoccaceae</taxon>
        <taxon>Branchiibius</taxon>
    </lineage>
</organism>
<dbReference type="GO" id="GO:0003677">
    <property type="term" value="F:DNA binding"/>
    <property type="evidence" value="ECO:0007669"/>
    <property type="project" value="InterPro"/>
</dbReference>
<dbReference type="Proteomes" id="UP000250028">
    <property type="component" value="Unassembled WGS sequence"/>
</dbReference>
<evidence type="ECO:0000313" key="5">
    <source>
        <dbReference type="EMBL" id="SSA33922.1"/>
    </source>
</evidence>
<dbReference type="RefSeq" id="WP_146202497.1">
    <property type="nucleotide sequence ID" value="NZ_QGDN01000001.1"/>
</dbReference>
<evidence type="ECO:0000256" key="1">
    <source>
        <dbReference type="ARBA" id="ARBA00023015"/>
    </source>
</evidence>
<dbReference type="SUPFAM" id="SSF46689">
    <property type="entry name" value="Homeodomain-like"/>
    <property type="match status" value="1"/>
</dbReference>
<feature type="region of interest" description="Disordered" evidence="3">
    <location>
        <begin position="49"/>
        <end position="75"/>
    </location>
</feature>
<evidence type="ECO:0000313" key="6">
    <source>
        <dbReference type="Proteomes" id="UP000250028"/>
    </source>
</evidence>
<dbReference type="OrthoDB" id="5148115at2"/>
<evidence type="ECO:0000256" key="2">
    <source>
        <dbReference type="ARBA" id="ARBA00023163"/>
    </source>
</evidence>
<dbReference type="InterPro" id="IPR053721">
    <property type="entry name" value="Fimbrial_Adhesin_Reg"/>
</dbReference>
<accession>A0A2Y9BTE7</accession>
<name>A0A2Y9BTE7_9MICO</name>
<keyword evidence="2" id="KW-0804">Transcription</keyword>
<sequence>MMALSDAEVVRLRERYAAGARQVDLATEFGIAQTAVSAIVNGRTRAAAGGPIATRAPRPAPQRAASSPRKTLSDEQIEHVRRRVAEGDKRAEIAADLGISRHTIDSIISGRRGASAPKPLSDDQIRRIRAAAAAGTSQTRLAQEYGTSQQVISQIVRRVTYAHVT</sequence>
<reference evidence="6" key="1">
    <citation type="submission" date="2016-10" db="EMBL/GenBank/DDBJ databases">
        <authorList>
            <person name="Varghese N."/>
            <person name="Submissions S."/>
        </authorList>
    </citation>
    <scope>NUCLEOTIDE SEQUENCE [LARGE SCALE GENOMIC DNA]</scope>
    <source>
        <strain evidence="6">DSM 22951</strain>
    </source>
</reference>
<dbReference type="AlphaFoldDB" id="A0A2Y9BTE7"/>
<dbReference type="EMBL" id="UESZ01000001">
    <property type="protein sequence ID" value="SSA33922.1"/>
    <property type="molecule type" value="Genomic_DNA"/>
</dbReference>
<dbReference type="Gene3D" id="1.10.10.2690">
    <property type="match status" value="1"/>
</dbReference>
<feature type="domain" description="Resolvase HTH" evidence="4">
    <location>
        <begin position="70"/>
        <end position="104"/>
    </location>
</feature>
<dbReference type="Pfam" id="PF02796">
    <property type="entry name" value="HTH_7"/>
    <property type="match status" value="1"/>
</dbReference>
<dbReference type="Gene3D" id="1.10.10.60">
    <property type="entry name" value="Homeodomain-like"/>
    <property type="match status" value="1"/>
</dbReference>
<dbReference type="InterPro" id="IPR006120">
    <property type="entry name" value="Resolvase_HTH_dom"/>
</dbReference>
<feature type="compositionally biased region" description="Low complexity" evidence="3">
    <location>
        <begin position="49"/>
        <end position="69"/>
    </location>
</feature>
<keyword evidence="6" id="KW-1185">Reference proteome</keyword>
<protein>
    <recommendedName>
        <fullName evidence="4">Resolvase HTH domain-containing protein</fullName>
    </recommendedName>
</protein>
<evidence type="ECO:0000256" key="3">
    <source>
        <dbReference type="SAM" id="MobiDB-lite"/>
    </source>
</evidence>
<keyword evidence="1" id="KW-0805">Transcription regulation</keyword>
<proteinExistence type="predicted"/>